<dbReference type="GO" id="GO:0018104">
    <property type="term" value="P:peptidoglycan-protein cross-linking"/>
    <property type="evidence" value="ECO:0007669"/>
    <property type="project" value="TreeGrafter"/>
</dbReference>
<evidence type="ECO:0000256" key="4">
    <source>
        <dbReference type="ARBA" id="ARBA00022960"/>
    </source>
</evidence>
<dbReference type="Proteomes" id="UP000284547">
    <property type="component" value="Unassembled WGS sequence"/>
</dbReference>
<evidence type="ECO:0000256" key="2">
    <source>
        <dbReference type="ARBA" id="ARBA00005992"/>
    </source>
</evidence>
<reference evidence="10 11" key="1">
    <citation type="submission" date="2018-08" db="EMBL/GenBank/DDBJ databases">
        <title>Flavobacterium tibetense sp. nov., isolated from a wetland YonghuCo on Tibetan Plateau.</title>
        <authorList>
            <person name="Phurbu D."/>
            <person name="Lu H."/>
            <person name="Xing P."/>
        </authorList>
    </citation>
    <scope>NUCLEOTIDE SEQUENCE [LARGE SCALE GENOMIC DNA]</scope>
    <source>
        <strain evidence="10 11">DJC</strain>
    </source>
</reference>
<keyword evidence="11" id="KW-1185">Reference proteome</keyword>
<dbReference type="SUPFAM" id="SSF141523">
    <property type="entry name" value="L,D-transpeptidase catalytic domain-like"/>
    <property type="match status" value="1"/>
</dbReference>
<evidence type="ECO:0000256" key="6">
    <source>
        <dbReference type="ARBA" id="ARBA00023316"/>
    </source>
</evidence>
<keyword evidence="3" id="KW-0808">Transferase</keyword>
<evidence type="ECO:0000313" key="11">
    <source>
        <dbReference type="Proteomes" id="UP000284547"/>
    </source>
</evidence>
<dbReference type="AlphaFoldDB" id="A0A411Z7B8"/>
<comment type="caution">
    <text evidence="10">The sequence shown here is derived from an EMBL/GenBank/DDBJ whole genome shotgun (WGS) entry which is preliminary data.</text>
</comment>
<organism evidence="10 11">
    <name type="scientific">Pseudotabrizicola alkalilacus</name>
    <dbReference type="NCBI Taxonomy" id="2305252"/>
    <lineage>
        <taxon>Bacteria</taxon>
        <taxon>Pseudomonadati</taxon>
        <taxon>Pseudomonadota</taxon>
        <taxon>Alphaproteobacteria</taxon>
        <taxon>Rhodobacterales</taxon>
        <taxon>Paracoccaceae</taxon>
        <taxon>Pseudotabrizicola</taxon>
    </lineage>
</organism>
<dbReference type="PANTHER" id="PTHR30582">
    <property type="entry name" value="L,D-TRANSPEPTIDASE"/>
    <property type="match status" value="1"/>
</dbReference>
<dbReference type="PROSITE" id="PS52029">
    <property type="entry name" value="LD_TPASE"/>
    <property type="match status" value="1"/>
</dbReference>
<dbReference type="GO" id="GO:0071972">
    <property type="term" value="F:peptidoglycan L,D-transpeptidase activity"/>
    <property type="evidence" value="ECO:0007669"/>
    <property type="project" value="TreeGrafter"/>
</dbReference>
<dbReference type="EMBL" id="QWEY01000001">
    <property type="protein sequence ID" value="RGP39010.1"/>
    <property type="molecule type" value="Genomic_DNA"/>
</dbReference>
<evidence type="ECO:0000259" key="9">
    <source>
        <dbReference type="PROSITE" id="PS52029"/>
    </source>
</evidence>
<dbReference type="InterPro" id="IPR038063">
    <property type="entry name" value="Transpep_catalytic_dom"/>
</dbReference>
<feature type="signal peptide" evidence="8">
    <location>
        <begin position="1"/>
        <end position="22"/>
    </location>
</feature>
<dbReference type="GO" id="GO:0005576">
    <property type="term" value="C:extracellular region"/>
    <property type="evidence" value="ECO:0007669"/>
    <property type="project" value="TreeGrafter"/>
</dbReference>
<sequence length="158" mass="17374">MRRLIAALTLALMACTSLPALAAQILPPAPEAQAAEPPARIVVRVSISRQVMEVFHEGRKIHEWPVSTARQGKITPTGAWNGAQWLSRNHRSSLYNNAPMPFAVFYNGNYAIHGTDQVRKLGRPASAGCVRLHTANAKILFNMVRAEGKDNLRVTVVR</sequence>
<dbReference type="PANTHER" id="PTHR30582:SF2">
    <property type="entry name" value="L,D-TRANSPEPTIDASE YCIB-RELATED"/>
    <property type="match status" value="1"/>
</dbReference>
<evidence type="ECO:0000256" key="1">
    <source>
        <dbReference type="ARBA" id="ARBA00004752"/>
    </source>
</evidence>
<proteinExistence type="inferred from homology"/>
<dbReference type="GO" id="GO:0008360">
    <property type="term" value="P:regulation of cell shape"/>
    <property type="evidence" value="ECO:0007669"/>
    <property type="project" value="UniProtKB-UniRule"/>
</dbReference>
<keyword evidence="8" id="KW-0732">Signal</keyword>
<evidence type="ECO:0000256" key="8">
    <source>
        <dbReference type="SAM" id="SignalP"/>
    </source>
</evidence>
<dbReference type="InterPro" id="IPR050979">
    <property type="entry name" value="LD-transpeptidase"/>
</dbReference>
<evidence type="ECO:0000256" key="3">
    <source>
        <dbReference type="ARBA" id="ARBA00022679"/>
    </source>
</evidence>
<feature type="domain" description="L,D-TPase catalytic" evidence="9">
    <location>
        <begin position="41"/>
        <end position="157"/>
    </location>
</feature>
<dbReference type="RefSeq" id="WP_118149737.1">
    <property type="nucleotide sequence ID" value="NZ_QWEY01000001.1"/>
</dbReference>
<feature type="active site" description="Nucleophile" evidence="7">
    <location>
        <position position="129"/>
    </location>
</feature>
<protein>
    <submittedName>
        <fullName evidence="10">L,D-transpeptidase</fullName>
    </submittedName>
</protein>
<dbReference type="Pfam" id="PF03734">
    <property type="entry name" value="YkuD"/>
    <property type="match status" value="1"/>
</dbReference>
<dbReference type="CDD" id="cd16913">
    <property type="entry name" value="YkuD_like"/>
    <property type="match status" value="1"/>
</dbReference>
<evidence type="ECO:0000256" key="5">
    <source>
        <dbReference type="ARBA" id="ARBA00022984"/>
    </source>
</evidence>
<dbReference type="OrthoDB" id="463216at2"/>
<keyword evidence="4 7" id="KW-0133">Cell shape</keyword>
<name>A0A411Z7B8_9RHOB</name>
<accession>A0A411Z7B8</accession>
<dbReference type="InterPro" id="IPR005490">
    <property type="entry name" value="LD_TPept_cat_dom"/>
</dbReference>
<comment type="pathway">
    <text evidence="1 7">Cell wall biogenesis; peptidoglycan biosynthesis.</text>
</comment>
<evidence type="ECO:0000256" key="7">
    <source>
        <dbReference type="PROSITE-ProRule" id="PRU01373"/>
    </source>
</evidence>
<dbReference type="Gene3D" id="2.40.440.10">
    <property type="entry name" value="L,D-transpeptidase catalytic domain-like"/>
    <property type="match status" value="1"/>
</dbReference>
<evidence type="ECO:0000313" key="10">
    <source>
        <dbReference type="EMBL" id="RGP39010.1"/>
    </source>
</evidence>
<dbReference type="UniPathway" id="UPA00219"/>
<gene>
    <name evidence="10" type="ORF">D1012_02555</name>
</gene>
<comment type="similarity">
    <text evidence="2">Belongs to the YkuD family.</text>
</comment>
<dbReference type="GO" id="GO:0071555">
    <property type="term" value="P:cell wall organization"/>
    <property type="evidence" value="ECO:0007669"/>
    <property type="project" value="UniProtKB-UniRule"/>
</dbReference>
<keyword evidence="6 7" id="KW-0961">Cell wall biogenesis/degradation</keyword>
<dbReference type="PROSITE" id="PS51257">
    <property type="entry name" value="PROKAR_LIPOPROTEIN"/>
    <property type="match status" value="1"/>
</dbReference>
<feature type="active site" description="Proton donor/acceptor" evidence="7">
    <location>
        <position position="113"/>
    </location>
</feature>
<dbReference type="GO" id="GO:0016740">
    <property type="term" value="F:transferase activity"/>
    <property type="evidence" value="ECO:0007669"/>
    <property type="project" value="UniProtKB-KW"/>
</dbReference>
<feature type="chain" id="PRO_5019088342" evidence="8">
    <location>
        <begin position="23"/>
        <end position="158"/>
    </location>
</feature>
<keyword evidence="5 7" id="KW-0573">Peptidoglycan synthesis</keyword>